<feature type="transmembrane region" description="Helical" evidence="1">
    <location>
        <begin position="107"/>
        <end position="126"/>
    </location>
</feature>
<protein>
    <submittedName>
        <fullName evidence="2">Putative transmembrane protein</fullName>
    </submittedName>
</protein>
<dbReference type="RefSeq" id="WP_129750683.1">
    <property type="nucleotide sequence ID" value="NZ_JUIW01000005.1"/>
</dbReference>
<sequence length="205" mass="23270">MKNILPAFSYIFHPLFISVYATLFYLLISHHYFYGYEIVLISVQVLILTVLLPVCVYYLLNSLGLIRSKIHLDKKERKIPLAIQAILLFILIKQGFGNVTIQELHYYFTGYLISTLIALLCILLGYKASLHMMGVTSLTLFVISISAYYSLPMSAIIAFFILCCGFTASSRLVMKAHTMDELILGSLIGILPQIGLWYMWLLPSL</sequence>
<feature type="transmembrane region" description="Helical" evidence="1">
    <location>
        <begin position="81"/>
        <end position="101"/>
    </location>
</feature>
<dbReference type="EMBL" id="JUIW01000005">
    <property type="protein sequence ID" value="RYJ43201.1"/>
    <property type="molecule type" value="Genomic_DNA"/>
</dbReference>
<dbReference type="AlphaFoldDB" id="A0A444WBJ0"/>
<comment type="caution">
    <text evidence="2">The sequence shown here is derived from an EMBL/GenBank/DDBJ whole genome shotgun (WGS) entry which is preliminary data.</text>
</comment>
<gene>
    <name evidence="2" type="ORF">NU09_1539</name>
</gene>
<feature type="transmembrane region" description="Helical" evidence="1">
    <location>
        <begin position="7"/>
        <end position="28"/>
    </location>
</feature>
<feature type="transmembrane region" description="Helical" evidence="1">
    <location>
        <begin position="181"/>
        <end position="200"/>
    </location>
</feature>
<proteinExistence type="predicted"/>
<keyword evidence="3" id="KW-1185">Reference proteome</keyword>
<dbReference type="Proteomes" id="UP000289775">
    <property type="component" value="Unassembled WGS sequence"/>
</dbReference>
<name>A0A444WBJ0_9FLAO</name>
<dbReference type="OrthoDB" id="9786064at2"/>
<feature type="transmembrane region" description="Helical" evidence="1">
    <location>
        <begin position="34"/>
        <end position="60"/>
    </location>
</feature>
<organism evidence="2 3">
    <name type="scientific">Flavobacterium beibuense</name>
    <dbReference type="NCBI Taxonomy" id="657326"/>
    <lineage>
        <taxon>Bacteria</taxon>
        <taxon>Pseudomonadati</taxon>
        <taxon>Bacteroidota</taxon>
        <taxon>Flavobacteriia</taxon>
        <taxon>Flavobacteriales</taxon>
        <taxon>Flavobacteriaceae</taxon>
        <taxon>Flavobacterium</taxon>
    </lineage>
</organism>
<reference evidence="2 3" key="1">
    <citation type="submission" date="2014-12" db="EMBL/GenBank/DDBJ databases">
        <title>Genome sequence of Flavobacterium beibuense RSKm HC5.</title>
        <authorList>
            <person name="Kim J.F."/>
            <person name="Song J.Y."/>
            <person name="Kwak M.-J."/>
            <person name="Lee S.-W."/>
        </authorList>
    </citation>
    <scope>NUCLEOTIDE SEQUENCE [LARGE SCALE GENOMIC DNA]</scope>
    <source>
        <strain evidence="2 3">RSKm HC5</strain>
    </source>
</reference>
<evidence type="ECO:0000313" key="3">
    <source>
        <dbReference type="Proteomes" id="UP000289775"/>
    </source>
</evidence>
<keyword evidence="1" id="KW-1133">Transmembrane helix</keyword>
<evidence type="ECO:0000256" key="1">
    <source>
        <dbReference type="SAM" id="Phobius"/>
    </source>
</evidence>
<evidence type="ECO:0000313" key="2">
    <source>
        <dbReference type="EMBL" id="RYJ43201.1"/>
    </source>
</evidence>
<keyword evidence="1 2" id="KW-0812">Transmembrane</keyword>
<keyword evidence="1" id="KW-0472">Membrane</keyword>
<accession>A0A444WBJ0</accession>